<name>A0ABS2M9L1_9ACTN</name>
<evidence type="ECO:0008006" key="5">
    <source>
        <dbReference type="Google" id="ProtNLM"/>
    </source>
</evidence>
<dbReference type="RefSeq" id="WP_193669644.1">
    <property type="nucleotide sequence ID" value="NZ_JACDTV010000010.1"/>
</dbReference>
<proteinExistence type="predicted"/>
<organism evidence="3 4">
    <name type="scientific">Nocardioides salarius</name>
    <dbReference type="NCBI Taxonomy" id="374513"/>
    <lineage>
        <taxon>Bacteria</taxon>
        <taxon>Bacillati</taxon>
        <taxon>Actinomycetota</taxon>
        <taxon>Actinomycetes</taxon>
        <taxon>Propionibacteriales</taxon>
        <taxon>Nocardioidaceae</taxon>
        <taxon>Nocardioides</taxon>
    </lineage>
</organism>
<keyword evidence="2" id="KW-0812">Transmembrane</keyword>
<feature type="region of interest" description="Disordered" evidence="1">
    <location>
        <begin position="70"/>
        <end position="90"/>
    </location>
</feature>
<dbReference type="EMBL" id="JAFBBZ010000001">
    <property type="protein sequence ID" value="MBM7507866.1"/>
    <property type="molecule type" value="Genomic_DNA"/>
</dbReference>
<evidence type="ECO:0000313" key="4">
    <source>
        <dbReference type="Proteomes" id="UP000732378"/>
    </source>
</evidence>
<sequence length="243" mass="25491">MSPTDLHETTDGRDDELERAYDRLTSALAAPLDLGPVLGTAITRRRRRRTTVRVAGGALAASVAIGGLALTTGGSEPERAPDPAGQGGTNTVVVTRDDGEELSFGPVELSCSPAGRLGERLDASTEVVTGPDDVLLEPLLHISVLVDDVEPGRTYVLPFEGSAEKKNVRSEEWTFVYFAAVPSPDPARQANEIVSGAPDSTGSVRFDAATCGDVPSLDVTIDAVLGSEVEQPAYPIEGRLSLP</sequence>
<evidence type="ECO:0000256" key="2">
    <source>
        <dbReference type="SAM" id="Phobius"/>
    </source>
</evidence>
<dbReference type="Proteomes" id="UP000732378">
    <property type="component" value="Unassembled WGS sequence"/>
</dbReference>
<feature type="transmembrane region" description="Helical" evidence="2">
    <location>
        <begin position="52"/>
        <end position="70"/>
    </location>
</feature>
<evidence type="ECO:0000256" key="1">
    <source>
        <dbReference type="SAM" id="MobiDB-lite"/>
    </source>
</evidence>
<evidence type="ECO:0000313" key="3">
    <source>
        <dbReference type="EMBL" id="MBM7507866.1"/>
    </source>
</evidence>
<keyword evidence="2" id="KW-1133">Transmembrane helix</keyword>
<keyword evidence="4" id="KW-1185">Reference proteome</keyword>
<gene>
    <name evidence="3" type="ORF">JOE61_001680</name>
</gene>
<comment type="caution">
    <text evidence="3">The sequence shown here is derived from an EMBL/GenBank/DDBJ whole genome shotgun (WGS) entry which is preliminary data.</text>
</comment>
<protein>
    <recommendedName>
        <fullName evidence="5">DUF4352 domain-containing protein</fullName>
    </recommendedName>
</protein>
<accession>A0ABS2M9L1</accession>
<keyword evidence="2" id="KW-0472">Membrane</keyword>
<reference evidence="3 4" key="1">
    <citation type="submission" date="2021-01" db="EMBL/GenBank/DDBJ databases">
        <title>Sequencing the genomes of 1000 actinobacteria strains.</title>
        <authorList>
            <person name="Klenk H.-P."/>
        </authorList>
    </citation>
    <scope>NUCLEOTIDE SEQUENCE [LARGE SCALE GENOMIC DNA]</scope>
    <source>
        <strain evidence="3 4">DSM 18239</strain>
    </source>
</reference>